<evidence type="ECO:0000313" key="2">
    <source>
        <dbReference type="EMBL" id="NYE11429.1"/>
    </source>
</evidence>
<sequence length="224" mass="23684">MSTTRSSRTPNVRVLFTALAWLIVIATVFSVSAALSKGSTNNATGLITAATNVTALLFLMALRCPWLRDHAGVHRAGAPELLASWTMYRKEILRIAIYPTIGNLMMLFASDLSLYLLVARSGENKFGDALFVPLFAGVAVWLYALTAKAIRSMQRKAKSGAAHHPVLGVVLGSLLTVVISLLGVLFMALAGALTWQVLLPCAIAGATTFAAALITLGAVSTAKN</sequence>
<dbReference type="EMBL" id="JACCBT010000001">
    <property type="protein sequence ID" value="NYE11429.1"/>
    <property type="molecule type" value="Genomic_DNA"/>
</dbReference>
<keyword evidence="1" id="KW-1133">Transmembrane helix</keyword>
<feature type="transmembrane region" description="Helical" evidence="1">
    <location>
        <begin position="129"/>
        <end position="145"/>
    </location>
</feature>
<gene>
    <name evidence="2" type="ORF">BJ999_001725</name>
</gene>
<feature type="transmembrane region" description="Helical" evidence="1">
    <location>
        <begin position="95"/>
        <end position="117"/>
    </location>
</feature>
<accession>A0A7Y9G7P2</accession>
<dbReference type="Proteomes" id="UP000591272">
    <property type="component" value="Unassembled WGS sequence"/>
</dbReference>
<reference evidence="2 3" key="1">
    <citation type="submission" date="2020-07" db="EMBL/GenBank/DDBJ databases">
        <title>Sequencing the genomes of 1000 actinobacteria strains.</title>
        <authorList>
            <person name="Klenk H.-P."/>
        </authorList>
    </citation>
    <scope>NUCLEOTIDE SEQUENCE [LARGE SCALE GENOMIC DNA]</scope>
    <source>
        <strain evidence="2 3">DSM 43461</strain>
    </source>
</reference>
<feature type="transmembrane region" description="Helical" evidence="1">
    <location>
        <begin position="197"/>
        <end position="219"/>
    </location>
</feature>
<evidence type="ECO:0000256" key="1">
    <source>
        <dbReference type="SAM" id="Phobius"/>
    </source>
</evidence>
<dbReference type="RefSeq" id="WP_179832804.1">
    <property type="nucleotide sequence ID" value="NZ_BMRD01000007.1"/>
</dbReference>
<feature type="transmembrane region" description="Helical" evidence="1">
    <location>
        <begin position="43"/>
        <end position="62"/>
    </location>
</feature>
<keyword evidence="1" id="KW-0472">Membrane</keyword>
<evidence type="ECO:0000313" key="3">
    <source>
        <dbReference type="Proteomes" id="UP000591272"/>
    </source>
</evidence>
<dbReference type="AlphaFoldDB" id="A0A7Y9G7P2"/>
<feature type="transmembrane region" description="Helical" evidence="1">
    <location>
        <begin position="166"/>
        <end position="191"/>
    </location>
</feature>
<organism evidence="2 3">
    <name type="scientific">Actinomadura citrea</name>
    <dbReference type="NCBI Taxonomy" id="46158"/>
    <lineage>
        <taxon>Bacteria</taxon>
        <taxon>Bacillati</taxon>
        <taxon>Actinomycetota</taxon>
        <taxon>Actinomycetes</taxon>
        <taxon>Streptosporangiales</taxon>
        <taxon>Thermomonosporaceae</taxon>
        <taxon>Actinomadura</taxon>
    </lineage>
</organism>
<comment type="caution">
    <text evidence="2">The sequence shown here is derived from an EMBL/GenBank/DDBJ whole genome shotgun (WGS) entry which is preliminary data.</text>
</comment>
<keyword evidence="1" id="KW-0812">Transmembrane</keyword>
<proteinExistence type="predicted"/>
<protein>
    <submittedName>
        <fullName evidence="2">Uncharacterized protein</fullName>
    </submittedName>
</protein>
<keyword evidence="3" id="KW-1185">Reference proteome</keyword>
<name>A0A7Y9G7P2_9ACTN</name>